<keyword evidence="3" id="KW-1185">Reference proteome</keyword>
<comment type="caution">
    <text evidence="2">The sequence shown here is derived from an EMBL/GenBank/DDBJ whole genome shotgun (WGS) entry which is preliminary data.</text>
</comment>
<sequence length="283" mass="31662">MILLYGVGKKHDEVRHQLKNITKDILKIQQEEHYRNGCNVLEQITSFASGTSSHLPLAHHIQLIFDLVEPALNISRLIDFSIQISRVHSNLDQWTLWQSWLELQLMIKQCMKEPGSGAVAERSSLLDNISKVAIEVFQQLAELNNNPPNSGTGLFSPNSAGNADTSNTRQSGKKTFLSMSLLSQQPFLSLVLTCLKGQDEQREGLLTSLQNQVTQKEPGDRRSEGINKVWQLLPLPRLACDMVACEPMGSLIDTKGNKIVGFDSIDKKQARVNVCFHLTCPEF</sequence>
<dbReference type="InterPro" id="IPR051647">
    <property type="entry name" value="Mediator_comp_sub12"/>
</dbReference>
<evidence type="ECO:0000313" key="2">
    <source>
        <dbReference type="EMBL" id="KAJ7420375.1"/>
    </source>
</evidence>
<gene>
    <name evidence="2" type="ORF">WISP_48895</name>
</gene>
<proteinExistence type="predicted"/>
<reference evidence="2" key="1">
    <citation type="submission" date="2019-10" db="EMBL/GenBank/DDBJ databases">
        <authorList>
            <person name="Soares A.E.R."/>
            <person name="Aleixo A."/>
            <person name="Schneider P."/>
            <person name="Miyaki C.Y."/>
            <person name="Schneider M.P."/>
            <person name="Mello C."/>
            <person name="Vasconcelos A.T.R."/>
        </authorList>
    </citation>
    <scope>NUCLEOTIDE SEQUENCE</scope>
    <source>
        <tissue evidence="2">Muscle</tissue>
    </source>
</reference>
<feature type="region of interest" description="Disordered" evidence="1">
    <location>
        <begin position="147"/>
        <end position="170"/>
    </location>
</feature>
<evidence type="ECO:0000256" key="1">
    <source>
        <dbReference type="SAM" id="MobiDB-lite"/>
    </source>
</evidence>
<evidence type="ECO:0000313" key="3">
    <source>
        <dbReference type="Proteomes" id="UP001145742"/>
    </source>
</evidence>
<dbReference type="Proteomes" id="UP001145742">
    <property type="component" value="Unassembled WGS sequence"/>
</dbReference>
<name>A0ABQ9DED4_9PASS</name>
<organism evidence="2 3">
    <name type="scientific">Willisornis vidua</name>
    <name type="common">Xingu scale-backed antbird</name>
    <dbReference type="NCBI Taxonomy" id="1566151"/>
    <lineage>
        <taxon>Eukaryota</taxon>
        <taxon>Metazoa</taxon>
        <taxon>Chordata</taxon>
        <taxon>Craniata</taxon>
        <taxon>Vertebrata</taxon>
        <taxon>Euteleostomi</taxon>
        <taxon>Archelosauria</taxon>
        <taxon>Archosauria</taxon>
        <taxon>Dinosauria</taxon>
        <taxon>Saurischia</taxon>
        <taxon>Theropoda</taxon>
        <taxon>Coelurosauria</taxon>
        <taxon>Aves</taxon>
        <taxon>Neognathae</taxon>
        <taxon>Neoaves</taxon>
        <taxon>Telluraves</taxon>
        <taxon>Australaves</taxon>
        <taxon>Passeriformes</taxon>
        <taxon>Thamnophilidae</taxon>
        <taxon>Willisornis</taxon>
    </lineage>
</organism>
<dbReference type="EMBL" id="WHWB01033352">
    <property type="protein sequence ID" value="KAJ7420375.1"/>
    <property type="molecule type" value="Genomic_DNA"/>
</dbReference>
<dbReference type="PANTHER" id="PTHR46007:SF3">
    <property type="entry name" value="MEDIATOR OF RNA POLYMERASE II TRANSCRIPTION SUBUNIT 12-LIKE PROTEIN"/>
    <property type="match status" value="1"/>
</dbReference>
<dbReference type="PANTHER" id="PTHR46007">
    <property type="entry name" value="MEDIATOR OF RNA POLYMERASE II TRANSCRIPTION SUBUNIT 12"/>
    <property type="match status" value="1"/>
</dbReference>
<protein>
    <submittedName>
        <fullName evidence="2">Uncharacterized protein</fullName>
    </submittedName>
</protein>
<accession>A0ABQ9DED4</accession>